<evidence type="ECO:0000313" key="2">
    <source>
        <dbReference type="EMBL" id="SFB36371.1"/>
    </source>
</evidence>
<dbReference type="GO" id="GO:0015074">
    <property type="term" value="P:DNA integration"/>
    <property type="evidence" value="ECO:0007669"/>
    <property type="project" value="InterPro"/>
</dbReference>
<evidence type="ECO:0000313" key="3">
    <source>
        <dbReference type="Proteomes" id="UP000198642"/>
    </source>
</evidence>
<proteinExistence type="predicted"/>
<accession>A0A1I1AED9</accession>
<gene>
    <name evidence="2" type="ORF">SAMN04488072_11948</name>
</gene>
<protein>
    <submittedName>
        <fullName evidence="2">Phage integrase family protein</fullName>
    </submittedName>
</protein>
<evidence type="ECO:0000256" key="1">
    <source>
        <dbReference type="ARBA" id="ARBA00023172"/>
    </source>
</evidence>
<dbReference type="Proteomes" id="UP000198642">
    <property type="component" value="Unassembled WGS sequence"/>
</dbReference>
<name>A0A1I1AED9_9BACI</name>
<dbReference type="GO" id="GO:0006310">
    <property type="term" value="P:DNA recombination"/>
    <property type="evidence" value="ECO:0007669"/>
    <property type="project" value="UniProtKB-KW"/>
</dbReference>
<keyword evidence="3" id="KW-1185">Reference proteome</keyword>
<dbReference type="GO" id="GO:0003677">
    <property type="term" value="F:DNA binding"/>
    <property type="evidence" value="ECO:0007669"/>
    <property type="project" value="InterPro"/>
</dbReference>
<dbReference type="InterPro" id="IPR011010">
    <property type="entry name" value="DNA_brk_join_enz"/>
</dbReference>
<keyword evidence="1" id="KW-0233">DNA recombination</keyword>
<organism evidence="2 3">
    <name type="scientific">Lentibacillus halodurans</name>
    <dbReference type="NCBI Taxonomy" id="237679"/>
    <lineage>
        <taxon>Bacteria</taxon>
        <taxon>Bacillati</taxon>
        <taxon>Bacillota</taxon>
        <taxon>Bacilli</taxon>
        <taxon>Bacillales</taxon>
        <taxon>Bacillaceae</taxon>
        <taxon>Lentibacillus</taxon>
    </lineage>
</organism>
<dbReference type="Gene3D" id="1.10.443.10">
    <property type="entry name" value="Intergrase catalytic core"/>
    <property type="match status" value="1"/>
</dbReference>
<dbReference type="AlphaFoldDB" id="A0A1I1AED9"/>
<sequence>MFSNDRSKMVMTDATMVPASTPAKTALSLLAEAGVSLERIMERLGHSEDKTTKQIYLHTTQSVRKRDSEKFSNLMKTITNF</sequence>
<reference evidence="2 3" key="1">
    <citation type="submission" date="2016-10" db="EMBL/GenBank/DDBJ databases">
        <authorList>
            <person name="de Groot N.N."/>
        </authorList>
    </citation>
    <scope>NUCLEOTIDE SEQUENCE [LARGE SCALE GENOMIC DNA]</scope>
    <source>
        <strain evidence="2 3">CGMCC 1.3702</strain>
    </source>
</reference>
<dbReference type="SUPFAM" id="SSF56349">
    <property type="entry name" value="DNA breaking-rejoining enzymes"/>
    <property type="match status" value="1"/>
</dbReference>
<dbReference type="EMBL" id="FOJW01000019">
    <property type="protein sequence ID" value="SFB36371.1"/>
    <property type="molecule type" value="Genomic_DNA"/>
</dbReference>
<dbReference type="InterPro" id="IPR013762">
    <property type="entry name" value="Integrase-like_cat_sf"/>
</dbReference>